<protein>
    <submittedName>
        <fullName evidence="2">Nuclear transport factor 2 family protein</fullName>
    </submittedName>
</protein>
<keyword evidence="3" id="KW-1185">Reference proteome</keyword>
<organism evidence="2 3">
    <name type="scientific">Sphingomonas oryzagri</name>
    <dbReference type="NCBI Taxonomy" id="3042314"/>
    <lineage>
        <taxon>Bacteria</taxon>
        <taxon>Pseudomonadati</taxon>
        <taxon>Pseudomonadota</taxon>
        <taxon>Alphaproteobacteria</taxon>
        <taxon>Sphingomonadales</taxon>
        <taxon>Sphingomonadaceae</taxon>
        <taxon>Sphingomonas</taxon>
    </lineage>
</organism>
<reference evidence="2" key="1">
    <citation type="submission" date="2023-04" db="EMBL/GenBank/DDBJ databases">
        <title>Sphingomonas sp. MAHUQ-71 isolated from rice field.</title>
        <authorList>
            <person name="Huq M.A."/>
        </authorList>
    </citation>
    <scope>NUCLEOTIDE SEQUENCE</scope>
    <source>
        <strain evidence="2">MAHUQ-71</strain>
    </source>
</reference>
<evidence type="ECO:0000313" key="3">
    <source>
        <dbReference type="Proteomes" id="UP001160625"/>
    </source>
</evidence>
<dbReference type="RefSeq" id="WP_281046091.1">
    <property type="nucleotide sequence ID" value="NZ_JARYGZ010000004.1"/>
</dbReference>
<sequence length="143" mass="16092">MDYVADRIALTDVMLTYAKGVDQRDLALYASVFDENVEIVGFGDQTVRGRDAWVAYVEEALKAFGPTQHMLGPQLATIDGDTAHCRTDVQALHFMKDAPKRTLTLWATYNTDMKRTDEGWKIVRHELESRGIRVQEDADGDAV</sequence>
<feature type="domain" description="SnoaL-like" evidence="1">
    <location>
        <begin position="4"/>
        <end position="124"/>
    </location>
</feature>
<dbReference type="Pfam" id="PF13577">
    <property type="entry name" value="SnoaL_4"/>
    <property type="match status" value="1"/>
</dbReference>
<evidence type="ECO:0000313" key="2">
    <source>
        <dbReference type="EMBL" id="MDH7640738.1"/>
    </source>
</evidence>
<evidence type="ECO:0000259" key="1">
    <source>
        <dbReference type="Pfam" id="PF13577"/>
    </source>
</evidence>
<proteinExistence type="predicted"/>
<dbReference type="Gene3D" id="3.10.450.50">
    <property type="match status" value="1"/>
</dbReference>
<dbReference type="EMBL" id="JARYGZ010000004">
    <property type="protein sequence ID" value="MDH7640738.1"/>
    <property type="molecule type" value="Genomic_DNA"/>
</dbReference>
<gene>
    <name evidence="2" type="ORF">QGN17_18540</name>
</gene>
<comment type="caution">
    <text evidence="2">The sequence shown here is derived from an EMBL/GenBank/DDBJ whole genome shotgun (WGS) entry which is preliminary data.</text>
</comment>
<name>A0ABT6N6J1_9SPHN</name>
<dbReference type="InterPro" id="IPR037401">
    <property type="entry name" value="SnoaL-like"/>
</dbReference>
<dbReference type="Proteomes" id="UP001160625">
    <property type="component" value="Unassembled WGS sequence"/>
</dbReference>
<dbReference type="InterPro" id="IPR032710">
    <property type="entry name" value="NTF2-like_dom_sf"/>
</dbReference>
<dbReference type="SUPFAM" id="SSF54427">
    <property type="entry name" value="NTF2-like"/>
    <property type="match status" value="1"/>
</dbReference>
<accession>A0ABT6N6J1</accession>